<dbReference type="EMBL" id="JH767584">
    <property type="protein sequence ID" value="EON67062.1"/>
    <property type="molecule type" value="Genomic_DNA"/>
</dbReference>
<dbReference type="Proteomes" id="UP000016924">
    <property type="component" value="Unassembled WGS sequence"/>
</dbReference>
<reference evidence="3" key="1">
    <citation type="submission" date="2012-06" db="EMBL/GenBank/DDBJ databases">
        <title>The genome sequence of Coniosporium apollinis CBS 100218.</title>
        <authorList>
            <consortium name="The Broad Institute Genome Sequencing Platform"/>
            <person name="Cuomo C."/>
            <person name="Gorbushina A."/>
            <person name="Noack S."/>
            <person name="Walker B."/>
            <person name="Young S.K."/>
            <person name="Zeng Q."/>
            <person name="Gargeya S."/>
            <person name="Fitzgerald M."/>
            <person name="Haas B."/>
            <person name="Abouelleil A."/>
            <person name="Alvarado L."/>
            <person name="Arachchi H.M."/>
            <person name="Berlin A.M."/>
            <person name="Chapman S.B."/>
            <person name="Goldberg J."/>
            <person name="Griggs A."/>
            <person name="Gujja S."/>
            <person name="Hansen M."/>
            <person name="Howarth C."/>
            <person name="Imamovic A."/>
            <person name="Larimer J."/>
            <person name="McCowan C."/>
            <person name="Montmayeur A."/>
            <person name="Murphy C."/>
            <person name="Neiman D."/>
            <person name="Pearson M."/>
            <person name="Priest M."/>
            <person name="Roberts A."/>
            <person name="Saif S."/>
            <person name="Shea T."/>
            <person name="Sisk P."/>
            <person name="Sykes S."/>
            <person name="Wortman J."/>
            <person name="Nusbaum C."/>
            <person name="Birren B."/>
        </authorList>
    </citation>
    <scope>NUCLEOTIDE SEQUENCE [LARGE SCALE GENOMIC DNA]</scope>
    <source>
        <strain evidence="3">CBS 100218</strain>
    </source>
</reference>
<dbReference type="RefSeq" id="XP_007782379.1">
    <property type="nucleotide sequence ID" value="XM_007784189.1"/>
</dbReference>
<evidence type="ECO:0000256" key="1">
    <source>
        <dbReference type="SAM" id="MobiDB-lite"/>
    </source>
</evidence>
<feature type="region of interest" description="Disordered" evidence="1">
    <location>
        <begin position="23"/>
        <end position="78"/>
    </location>
</feature>
<proteinExistence type="predicted"/>
<keyword evidence="3" id="KW-1185">Reference proteome</keyword>
<dbReference type="OrthoDB" id="10447546at2759"/>
<feature type="compositionally biased region" description="Acidic residues" evidence="1">
    <location>
        <begin position="49"/>
        <end position="60"/>
    </location>
</feature>
<evidence type="ECO:0000313" key="3">
    <source>
        <dbReference type="Proteomes" id="UP000016924"/>
    </source>
</evidence>
<dbReference type="AlphaFoldDB" id="R7YYT5"/>
<organism evidence="2 3">
    <name type="scientific">Coniosporium apollinis (strain CBS 100218)</name>
    <name type="common">Rock-inhabiting black yeast</name>
    <dbReference type="NCBI Taxonomy" id="1168221"/>
    <lineage>
        <taxon>Eukaryota</taxon>
        <taxon>Fungi</taxon>
        <taxon>Dikarya</taxon>
        <taxon>Ascomycota</taxon>
        <taxon>Pezizomycotina</taxon>
        <taxon>Dothideomycetes</taxon>
        <taxon>Dothideomycetes incertae sedis</taxon>
        <taxon>Coniosporium</taxon>
    </lineage>
</organism>
<dbReference type="HOGENOM" id="CLU_2333543_0_0_1"/>
<protein>
    <submittedName>
        <fullName evidence="2">Uncharacterized protein</fullName>
    </submittedName>
</protein>
<evidence type="ECO:0000313" key="2">
    <source>
        <dbReference type="EMBL" id="EON67062.1"/>
    </source>
</evidence>
<gene>
    <name evidence="2" type="ORF">W97_06179</name>
</gene>
<feature type="compositionally biased region" description="Basic and acidic residues" evidence="1">
    <location>
        <begin position="28"/>
        <end position="45"/>
    </location>
</feature>
<sequence length="98" mass="10608">MSSPEAKTLKGQVAAKLQAAGRKVKALVKRERTPTGTAEKLRQDSEASLSDESEESSSEAEDLKTDFPAPADAKFPFEAPIDCNGRRLSRFQEAIVNA</sequence>
<dbReference type="GeneID" id="19903490"/>
<name>R7YYT5_CONA1</name>
<accession>R7YYT5</accession>